<dbReference type="EMBL" id="ML211925">
    <property type="protein sequence ID" value="TFK79811.1"/>
    <property type="molecule type" value="Genomic_DNA"/>
</dbReference>
<feature type="transmembrane region" description="Helical" evidence="2">
    <location>
        <begin position="209"/>
        <end position="228"/>
    </location>
</feature>
<keyword evidence="2" id="KW-1133">Transmembrane helix</keyword>
<keyword evidence="2" id="KW-0812">Transmembrane</keyword>
<keyword evidence="4" id="KW-1185">Reference proteome</keyword>
<evidence type="ECO:0000256" key="1">
    <source>
        <dbReference type="SAM" id="MobiDB-lite"/>
    </source>
</evidence>
<dbReference type="Proteomes" id="UP000308197">
    <property type="component" value="Unassembled WGS sequence"/>
</dbReference>
<reference evidence="3 4" key="1">
    <citation type="journal article" date="2019" name="Nat. Ecol. Evol.">
        <title>Megaphylogeny resolves global patterns of mushroom evolution.</title>
        <authorList>
            <person name="Varga T."/>
            <person name="Krizsan K."/>
            <person name="Foldi C."/>
            <person name="Dima B."/>
            <person name="Sanchez-Garcia M."/>
            <person name="Sanchez-Ramirez S."/>
            <person name="Szollosi G.J."/>
            <person name="Szarkandi J.G."/>
            <person name="Papp V."/>
            <person name="Albert L."/>
            <person name="Andreopoulos W."/>
            <person name="Angelini C."/>
            <person name="Antonin V."/>
            <person name="Barry K.W."/>
            <person name="Bougher N.L."/>
            <person name="Buchanan P."/>
            <person name="Buyck B."/>
            <person name="Bense V."/>
            <person name="Catcheside P."/>
            <person name="Chovatia M."/>
            <person name="Cooper J."/>
            <person name="Damon W."/>
            <person name="Desjardin D."/>
            <person name="Finy P."/>
            <person name="Geml J."/>
            <person name="Haridas S."/>
            <person name="Hughes K."/>
            <person name="Justo A."/>
            <person name="Karasinski D."/>
            <person name="Kautmanova I."/>
            <person name="Kiss B."/>
            <person name="Kocsube S."/>
            <person name="Kotiranta H."/>
            <person name="LaButti K.M."/>
            <person name="Lechner B.E."/>
            <person name="Liimatainen K."/>
            <person name="Lipzen A."/>
            <person name="Lukacs Z."/>
            <person name="Mihaltcheva S."/>
            <person name="Morgado L.N."/>
            <person name="Niskanen T."/>
            <person name="Noordeloos M.E."/>
            <person name="Ohm R.A."/>
            <person name="Ortiz-Santana B."/>
            <person name="Ovrebo C."/>
            <person name="Racz N."/>
            <person name="Riley R."/>
            <person name="Savchenko A."/>
            <person name="Shiryaev A."/>
            <person name="Soop K."/>
            <person name="Spirin V."/>
            <person name="Szebenyi C."/>
            <person name="Tomsovsky M."/>
            <person name="Tulloss R.E."/>
            <person name="Uehling J."/>
            <person name="Grigoriev I.V."/>
            <person name="Vagvolgyi C."/>
            <person name="Papp T."/>
            <person name="Martin F.M."/>
            <person name="Miettinen O."/>
            <person name="Hibbett D.S."/>
            <person name="Nagy L.G."/>
        </authorList>
    </citation>
    <scope>NUCLEOTIDE SEQUENCE [LARGE SCALE GENOMIC DNA]</scope>
    <source>
        <strain evidence="3 4">HHB13444</strain>
    </source>
</reference>
<evidence type="ECO:0000313" key="3">
    <source>
        <dbReference type="EMBL" id="TFK79811.1"/>
    </source>
</evidence>
<accession>A0A5C3NRF8</accession>
<protein>
    <submittedName>
        <fullName evidence="3">Uncharacterized protein</fullName>
    </submittedName>
</protein>
<feature type="transmembrane region" description="Helical" evidence="2">
    <location>
        <begin position="248"/>
        <end position="266"/>
    </location>
</feature>
<sequence>MGIAVFQIHKLTAELSDGDVSGYLDVRLLYLMTPRSSIATAFVDIMVPPTPAKDSGGPTRVRTDAPQSTCGPHTTYNDHVRHEAPTTAIQDVALSEPRRKLAARIVSALCIAIYSLITEAIIDMCSVPLGLSLLSCVPVAGRPFVAASYSMVLVISSIYAWMIFVLSFLRLFAPLFIAVCCVQCRVDLLHRLHDAYCTEEVGAWNRPSVIRAVLLEVLKAIGLALFFFAFRSSAESDTVLILTPGQAFLSRLVGKVTIGVVLVWLMSQGRLAQDMEDCESGLDGRDELSDGDD</sequence>
<feature type="region of interest" description="Disordered" evidence="1">
    <location>
        <begin position="52"/>
        <end position="71"/>
    </location>
</feature>
<proteinExistence type="predicted"/>
<organism evidence="3 4">
    <name type="scientific">Polyporus arcularius HHB13444</name>
    <dbReference type="NCBI Taxonomy" id="1314778"/>
    <lineage>
        <taxon>Eukaryota</taxon>
        <taxon>Fungi</taxon>
        <taxon>Dikarya</taxon>
        <taxon>Basidiomycota</taxon>
        <taxon>Agaricomycotina</taxon>
        <taxon>Agaricomycetes</taxon>
        <taxon>Polyporales</taxon>
        <taxon>Polyporaceae</taxon>
        <taxon>Polyporus</taxon>
    </lineage>
</organism>
<name>A0A5C3NRF8_9APHY</name>
<gene>
    <name evidence="3" type="ORF">K466DRAFT_410603</name>
</gene>
<evidence type="ECO:0000313" key="4">
    <source>
        <dbReference type="Proteomes" id="UP000308197"/>
    </source>
</evidence>
<feature type="transmembrane region" description="Helical" evidence="2">
    <location>
        <begin position="158"/>
        <end position="182"/>
    </location>
</feature>
<evidence type="ECO:0000256" key="2">
    <source>
        <dbReference type="SAM" id="Phobius"/>
    </source>
</evidence>
<dbReference type="AlphaFoldDB" id="A0A5C3NRF8"/>
<dbReference type="InParanoid" id="A0A5C3NRF8"/>
<feature type="transmembrane region" description="Helical" evidence="2">
    <location>
        <begin position="101"/>
        <end position="122"/>
    </location>
</feature>
<keyword evidence="2" id="KW-0472">Membrane</keyword>